<evidence type="ECO:0000256" key="3">
    <source>
        <dbReference type="ARBA" id="ARBA00022679"/>
    </source>
</evidence>
<evidence type="ECO:0000256" key="5">
    <source>
        <dbReference type="ARBA" id="ARBA00022729"/>
    </source>
</evidence>
<evidence type="ECO:0000259" key="16">
    <source>
        <dbReference type="PROSITE" id="PS50011"/>
    </source>
</evidence>
<keyword evidence="11 14" id="KW-0472">Membrane</keyword>
<keyword evidence="4 14" id="KW-0812">Transmembrane</keyword>
<evidence type="ECO:0000313" key="18">
    <source>
        <dbReference type="Proteomes" id="UP001187471"/>
    </source>
</evidence>
<keyword evidence="6" id="KW-0677">Repeat</keyword>
<feature type="domain" description="Protein kinase" evidence="16">
    <location>
        <begin position="1"/>
        <end position="291"/>
    </location>
</feature>
<feature type="region of interest" description="Disordered" evidence="15">
    <location>
        <begin position="321"/>
        <end position="343"/>
    </location>
</feature>
<dbReference type="GO" id="GO:0006950">
    <property type="term" value="P:response to stress"/>
    <property type="evidence" value="ECO:0007669"/>
    <property type="project" value="UniProtKB-ARBA"/>
</dbReference>
<keyword evidence="9" id="KW-0067">ATP-binding</keyword>
<evidence type="ECO:0000256" key="10">
    <source>
        <dbReference type="ARBA" id="ARBA00022989"/>
    </source>
</evidence>
<dbReference type="SMART" id="SM00220">
    <property type="entry name" value="S_TKc"/>
    <property type="match status" value="1"/>
</dbReference>
<evidence type="ECO:0000256" key="7">
    <source>
        <dbReference type="ARBA" id="ARBA00022741"/>
    </source>
</evidence>
<dbReference type="Pfam" id="PF04511">
    <property type="entry name" value="DER1"/>
    <property type="match status" value="1"/>
</dbReference>
<dbReference type="SUPFAM" id="SSF56112">
    <property type="entry name" value="Protein kinase-like (PK-like)"/>
    <property type="match status" value="1"/>
</dbReference>
<comment type="caution">
    <text evidence="17">The sequence shown here is derived from an EMBL/GenBank/DDBJ whole genome shotgun (WGS) entry which is preliminary data.</text>
</comment>
<evidence type="ECO:0000256" key="11">
    <source>
        <dbReference type="ARBA" id="ARBA00023136"/>
    </source>
</evidence>
<keyword evidence="8" id="KW-0418">Kinase</keyword>
<comment type="similarity">
    <text evidence="14">Belongs to the derlin family.</text>
</comment>
<evidence type="ECO:0000256" key="9">
    <source>
        <dbReference type="ARBA" id="ARBA00022840"/>
    </source>
</evidence>
<dbReference type="GO" id="GO:0005789">
    <property type="term" value="C:endoplasmic reticulum membrane"/>
    <property type="evidence" value="ECO:0007669"/>
    <property type="project" value="UniProtKB-SubCell"/>
</dbReference>
<keyword evidence="10 14" id="KW-1133">Transmembrane helix</keyword>
<dbReference type="PANTHER" id="PTHR27002">
    <property type="entry name" value="RECEPTOR-LIKE SERINE/THREONINE-PROTEIN KINASE SD1-8"/>
    <property type="match status" value="1"/>
</dbReference>
<evidence type="ECO:0000256" key="1">
    <source>
        <dbReference type="ARBA" id="ARBA00004167"/>
    </source>
</evidence>
<dbReference type="GO" id="GO:0005886">
    <property type="term" value="C:plasma membrane"/>
    <property type="evidence" value="ECO:0007669"/>
    <property type="project" value="TreeGrafter"/>
</dbReference>
<evidence type="ECO:0000256" key="2">
    <source>
        <dbReference type="ARBA" id="ARBA00022527"/>
    </source>
</evidence>
<name>A0AA88UM54_9ASTE</name>
<reference evidence="17" key="1">
    <citation type="submission" date="2022-12" db="EMBL/GenBank/DDBJ databases">
        <title>Draft genome assemblies for two species of Escallonia (Escalloniales).</title>
        <authorList>
            <person name="Chanderbali A."/>
            <person name="Dervinis C."/>
            <person name="Anghel I."/>
            <person name="Soltis D."/>
            <person name="Soltis P."/>
            <person name="Zapata F."/>
        </authorList>
    </citation>
    <scope>NUCLEOTIDE SEQUENCE</scope>
    <source>
        <strain evidence="17">UCBG92.1500</strain>
        <tissue evidence="17">Leaf</tissue>
    </source>
</reference>
<dbReference type="GO" id="GO:0005524">
    <property type="term" value="F:ATP binding"/>
    <property type="evidence" value="ECO:0007669"/>
    <property type="project" value="UniProtKB-KW"/>
</dbReference>
<evidence type="ECO:0000256" key="4">
    <source>
        <dbReference type="ARBA" id="ARBA00022692"/>
    </source>
</evidence>
<evidence type="ECO:0000256" key="8">
    <source>
        <dbReference type="ARBA" id="ARBA00022777"/>
    </source>
</evidence>
<organism evidence="17 18">
    <name type="scientific">Escallonia rubra</name>
    <dbReference type="NCBI Taxonomy" id="112253"/>
    <lineage>
        <taxon>Eukaryota</taxon>
        <taxon>Viridiplantae</taxon>
        <taxon>Streptophyta</taxon>
        <taxon>Embryophyta</taxon>
        <taxon>Tracheophyta</taxon>
        <taxon>Spermatophyta</taxon>
        <taxon>Magnoliopsida</taxon>
        <taxon>eudicotyledons</taxon>
        <taxon>Gunneridae</taxon>
        <taxon>Pentapetalae</taxon>
        <taxon>asterids</taxon>
        <taxon>campanulids</taxon>
        <taxon>Escalloniales</taxon>
        <taxon>Escalloniaceae</taxon>
        <taxon>Escallonia</taxon>
    </lineage>
</organism>
<dbReference type="Pfam" id="PF07714">
    <property type="entry name" value="PK_Tyr_Ser-Thr"/>
    <property type="match status" value="1"/>
</dbReference>
<evidence type="ECO:0000256" key="13">
    <source>
        <dbReference type="ARBA" id="ARBA00023180"/>
    </source>
</evidence>
<dbReference type="Gene3D" id="1.10.510.10">
    <property type="entry name" value="Transferase(Phosphotransferase) domain 1"/>
    <property type="match status" value="1"/>
</dbReference>
<evidence type="ECO:0000256" key="12">
    <source>
        <dbReference type="ARBA" id="ARBA00023170"/>
    </source>
</evidence>
<dbReference type="AlphaFoldDB" id="A0AA88UM54"/>
<evidence type="ECO:0000256" key="14">
    <source>
        <dbReference type="RuleBase" id="RU363059"/>
    </source>
</evidence>
<feature type="compositionally biased region" description="Polar residues" evidence="15">
    <location>
        <begin position="325"/>
        <end position="343"/>
    </location>
</feature>
<sequence>MAQAVEEWYKQMPIITRSYLTAAIVTTIGCDVNVVVVMFLQIISPYNLYLNPRLVVKHYQFWRLVTNFLYFRKMGLRLEQAKSTHPYEFPGPLYLYRSISSMDPVKRGYLDWDKRYKIIGGVARGLLYLHEDSRLRIIHRDLKASNILLDEELNPKIADFGMARRFELDRTQGNTSRIVGTGYMAPEYAMHGQFSVKSDVFSFGVLVLEIISGQKNTSFYSGENVKDLLSYAWKYWREEAGSNLIDPALKVESSSIRDITRCIHIGLLCVQENAVYRPVMASVVLMLNRFSITLPLPSKPAFFVHSRIDPDLPLLHEFSSGAKDSGQSTSKSAYFSENEASIS</sequence>
<proteinExistence type="inferred from homology"/>
<dbReference type="EMBL" id="JAVXUO010001054">
    <property type="protein sequence ID" value="KAK2986533.1"/>
    <property type="molecule type" value="Genomic_DNA"/>
</dbReference>
<keyword evidence="5" id="KW-0732">Signal</keyword>
<evidence type="ECO:0000256" key="6">
    <source>
        <dbReference type="ARBA" id="ARBA00022737"/>
    </source>
</evidence>
<feature type="non-terminal residue" evidence="17">
    <location>
        <position position="1"/>
    </location>
</feature>
<protein>
    <recommendedName>
        <fullName evidence="14">Derlin</fullName>
    </recommendedName>
</protein>
<gene>
    <name evidence="17" type="ORF">RJ640_005575</name>
</gene>
<dbReference type="Proteomes" id="UP001187471">
    <property type="component" value="Unassembled WGS sequence"/>
</dbReference>
<dbReference type="PANTHER" id="PTHR27002:SF1104">
    <property type="entry name" value="CYSTEINE-RICH RECEPTOR-LIKE PROTEIN KINASE 27-RELATED"/>
    <property type="match status" value="1"/>
</dbReference>
<dbReference type="InterPro" id="IPR011009">
    <property type="entry name" value="Kinase-like_dom_sf"/>
</dbReference>
<dbReference type="InterPro" id="IPR007599">
    <property type="entry name" value="DER1"/>
</dbReference>
<dbReference type="PROSITE" id="PS50011">
    <property type="entry name" value="PROTEIN_KINASE_DOM"/>
    <property type="match status" value="1"/>
</dbReference>
<keyword evidence="3" id="KW-0808">Transferase</keyword>
<keyword evidence="2" id="KW-0723">Serine/threonine-protein kinase</keyword>
<evidence type="ECO:0000313" key="17">
    <source>
        <dbReference type="EMBL" id="KAK2986533.1"/>
    </source>
</evidence>
<feature type="transmembrane region" description="Helical" evidence="14">
    <location>
        <begin position="20"/>
        <end position="43"/>
    </location>
</feature>
<keyword evidence="18" id="KW-1185">Reference proteome</keyword>
<keyword evidence="7" id="KW-0547">Nucleotide-binding</keyword>
<comment type="subcellular location">
    <subcellularLocation>
        <location evidence="14">Endoplasmic reticulum membrane</location>
        <topology evidence="14">Multi-pass membrane protein</topology>
    </subcellularLocation>
    <subcellularLocation>
        <location evidence="1">Membrane</location>
        <topology evidence="1">Single-pass membrane protein</topology>
    </subcellularLocation>
</comment>
<dbReference type="InterPro" id="IPR000719">
    <property type="entry name" value="Prot_kinase_dom"/>
</dbReference>
<accession>A0AA88UM54</accession>
<dbReference type="PROSITE" id="PS00108">
    <property type="entry name" value="PROTEIN_KINASE_ST"/>
    <property type="match status" value="1"/>
</dbReference>
<keyword evidence="13" id="KW-0325">Glycoprotein</keyword>
<keyword evidence="14" id="KW-0256">Endoplasmic reticulum</keyword>
<dbReference type="InterPro" id="IPR008271">
    <property type="entry name" value="Ser/Thr_kinase_AS"/>
</dbReference>
<evidence type="ECO:0000256" key="15">
    <source>
        <dbReference type="SAM" id="MobiDB-lite"/>
    </source>
</evidence>
<keyword evidence="12" id="KW-0675">Receptor</keyword>
<comment type="function">
    <text evidence="14">May be involved in the degradation of misfolded endoplasmic reticulum (ER) luminal proteins.</text>
</comment>
<dbReference type="GO" id="GO:0004674">
    <property type="term" value="F:protein serine/threonine kinase activity"/>
    <property type="evidence" value="ECO:0007669"/>
    <property type="project" value="UniProtKB-KW"/>
</dbReference>
<dbReference type="FunFam" id="1.10.510.10:FF:000129">
    <property type="entry name" value="cysteine-rich receptor-like protein kinase 10"/>
    <property type="match status" value="1"/>
</dbReference>
<comment type="caution">
    <text evidence="14">Lacks conserved residue(s) required for the propagation of feature annotation.</text>
</comment>
<dbReference type="InterPro" id="IPR001245">
    <property type="entry name" value="Ser-Thr/Tyr_kinase_cat_dom"/>
</dbReference>